<dbReference type="InterPro" id="IPR011029">
    <property type="entry name" value="DEATH-like_dom_sf"/>
</dbReference>
<comment type="caution">
    <text evidence="2">The sequence shown here is derived from an EMBL/GenBank/DDBJ whole genome shotgun (WGS) entry which is preliminary data.</text>
</comment>
<protein>
    <recommendedName>
        <fullName evidence="1">Pyrin domain-containing protein</fullName>
    </recommendedName>
</protein>
<gene>
    <name evidence="2" type="ORF">L345_17898</name>
</gene>
<sequence>MNSTESDHLYIALNNLFENQFEEFKWRLKSINHNGKENIPIALLVKAKRPEVVDFLIQYYEEDAVD</sequence>
<dbReference type="AlphaFoldDB" id="V8N3C5"/>
<dbReference type="Gene3D" id="1.10.533.10">
    <property type="entry name" value="Death Domain, Fas"/>
    <property type="match status" value="1"/>
</dbReference>
<dbReference type="OrthoDB" id="10058437at2759"/>
<accession>V8N3C5</accession>
<evidence type="ECO:0000259" key="1">
    <source>
        <dbReference type="PROSITE" id="PS50824"/>
    </source>
</evidence>
<evidence type="ECO:0000313" key="3">
    <source>
        <dbReference type="Proteomes" id="UP000018936"/>
    </source>
</evidence>
<organism evidence="2 3">
    <name type="scientific">Ophiophagus hannah</name>
    <name type="common">King cobra</name>
    <name type="synonym">Naja hannah</name>
    <dbReference type="NCBI Taxonomy" id="8665"/>
    <lineage>
        <taxon>Eukaryota</taxon>
        <taxon>Metazoa</taxon>
        <taxon>Chordata</taxon>
        <taxon>Craniata</taxon>
        <taxon>Vertebrata</taxon>
        <taxon>Euteleostomi</taxon>
        <taxon>Lepidosauria</taxon>
        <taxon>Squamata</taxon>
        <taxon>Bifurcata</taxon>
        <taxon>Unidentata</taxon>
        <taxon>Episquamata</taxon>
        <taxon>Toxicofera</taxon>
        <taxon>Serpentes</taxon>
        <taxon>Colubroidea</taxon>
        <taxon>Elapidae</taxon>
        <taxon>Elapinae</taxon>
        <taxon>Ophiophagus</taxon>
    </lineage>
</organism>
<dbReference type="EMBL" id="AZIM01024517">
    <property type="protein sequence ID" value="ETE56391.1"/>
    <property type="molecule type" value="Genomic_DNA"/>
</dbReference>
<dbReference type="PROSITE" id="PS50824">
    <property type="entry name" value="DAPIN"/>
    <property type="match status" value="1"/>
</dbReference>
<dbReference type="Proteomes" id="UP000018936">
    <property type="component" value="Unassembled WGS sequence"/>
</dbReference>
<feature type="non-terminal residue" evidence="2">
    <location>
        <position position="66"/>
    </location>
</feature>
<evidence type="ECO:0000313" key="2">
    <source>
        <dbReference type="EMBL" id="ETE56391.1"/>
    </source>
</evidence>
<dbReference type="Pfam" id="PF02758">
    <property type="entry name" value="PYRIN"/>
    <property type="match status" value="1"/>
</dbReference>
<dbReference type="SUPFAM" id="SSF47986">
    <property type="entry name" value="DEATH domain"/>
    <property type="match status" value="1"/>
</dbReference>
<dbReference type="InterPro" id="IPR004020">
    <property type="entry name" value="DAPIN"/>
</dbReference>
<reference evidence="2 3" key="1">
    <citation type="journal article" date="2013" name="Proc. Natl. Acad. Sci. U.S.A.">
        <title>The king cobra genome reveals dynamic gene evolution and adaptation in the snake venom system.</title>
        <authorList>
            <person name="Vonk F.J."/>
            <person name="Casewell N.R."/>
            <person name="Henkel C.V."/>
            <person name="Heimberg A.M."/>
            <person name="Jansen H.J."/>
            <person name="McCleary R.J."/>
            <person name="Kerkkamp H.M."/>
            <person name="Vos R.A."/>
            <person name="Guerreiro I."/>
            <person name="Calvete J.J."/>
            <person name="Wuster W."/>
            <person name="Woods A.E."/>
            <person name="Logan J.M."/>
            <person name="Harrison R.A."/>
            <person name="Castoe T.A."/>
            <person name="de Koning A.P."/>
            <person name="Pollock D.D."/>
            <person name="Yandell M."/>
            <person name="Calderon D."/>
            <person name="Renjifo C."/>
            <person name="Currier R.B."/>
            <person name="Salgado D."/>
            <person name="Pla D."/>
            <person name="Sanz L."/>
            <person name="Hyder A.S."/>
            <person name="Ribeiro J.M."/>
            <person name="Arntzen J.W."/>
            <person name="van den Thillart G.E."/>
            <person name="Boetzer M."/>
            <person name="Pirovano W."/>
            <person name="Dirks R.P."/>
            <person name="Spaink H.P."/>
            <person name="Duboule D."/>
            <person name="McGlinn E."/>
            <person name="Kini R.M."/>
            <person name="Richardson M.K."/>
        </authorList>
    </citation>
    <scope>NUCLEOTIDE SEQUENCE</scope>
    <source>
        <tissue evidence="2">Blood</tissue>
    </source>
</reference>
<keyword evidence="3" id="KW-1185">Reference proteome</keyword>
<name>V8N3C5_OPHHA</name>
<feature type="domain" description="Pyrin" evidence="1">
    <location>
        <begin position="1"/>
        <end position="66"/>
    </location>
</feature>
<proteinExistence type="predicted"/>